<feature type="domain" description="C2H2-type" evidence="9">
    <location>
        <begin position="350"/>
        <end position="377"/>
    </location>
</feature>
<feature type="compositionally biased region" description="Basic and acidic residues" evidence="8">
    <location>
        <begin position="318"/>
        <end position="329"/>
    </location>
</feature>
<dbReference type="GO" id="GO:0000981">
    <property type="term" value="F:DNA-binding transcription factor activity, RNA polymerase II-specific"/>
    <property type="evidence" value="ECO:0007669"/>
    <property type="project" value="TreeGrafter"/>
</dbReference>
<keyword evidence="5" id="KW-0862">Zinc</keyword>
<feature type="domain" description="C2H2-type" evidence="9">
    <location>
        <begin position="46"/>
        <end position="73"/>
    </location>
</feature>
<feature type="region of interest" description="Disordered" evidence="8">
    <location>
        <begin position="219"/>
        <end position="276"/>
    </location>
</feature>
<evidence type="ECO:0000256" key="8">
    <source>
        <dbReference type="SAM" id="MobiDB-lite"/>
    </source>
</evidence>
<reference evidence="10" key="1">
    <citation type="submission" date="2018-03" db="EMBL/GenBank/DDBJ databases">
        <title>The relapsing fever spirochete Borrelia turicatae persists in the highly oxidative environment of its soft-bodied tick vector.</title>
        <authorList>
            <person name="Bourret T.J."/>
            <person name="Boyle W.K."/>
            <person name="Valenzuela J.G."/>
            <person name="Oliveira F."/>
            <person name="Lopez J.E."/>
        </authorList>
    </citation>
    <scope>NUCLEOTIDE SEQUENCE</scope>
    <source>
        <strain evidence="10">Kansas strain/isolate</strain>
        <tissue evidence="10">Salivary glands</tissue>
    </source>
</reference>
<keyword evidence="4 7" id="KW-0863">Zinc-finger</keyword>
<feature type="region of interest" description="Disordered" evidence="8">
    <location>
        <begin position="307"/>
        <end position="340"/>
    </location>
</feature>
<keyword evidence="2" id="KW-0479">Metal-binding</keyword>
<dbReference type="EMBL" id="GGLE01006566">
    <property type="protein sequence ID" value="MBY10692.1"/>
    <property type="molecule type" value="Transcribed_RNA"/>
</dbReference>
<protein>
    <submittedName>
        <fullName evidence="10">Putative homeobox transcription factor sip1</fullName>
    </submittedName>
</protein>
<organism evidence="10">
    <name type="scientific">Ornithodoros turicata</name>
    <dbReference type="NCBI Taxonomy" id="34597"/>
    <lineage>
        <taxon>Eukaryota</taxon>
        <taxon>Metazoa</taxon>
        <taxon>Ecdysozoa</taxon>
        <taxon>Arthropoda</taxon>
        <taxon>Chelicerata</taxon>
        <taxon>Arachnida</taxon>
        <taxon>Acari</taxon>
        <taxon>Parasitiformes</taxon>
        <taxon>Ixodida</taxon>
        <taxon>Ixodoidea</taxon>
        <taxon>Argasidae</taxon>
        <taxon>Ornithodorinae</taxon>
        <taxon>Ornithodoros</taxon>
    </lineage>
</organism>
<dbReference type="AlphaFoldDB" id="A0A2R5LME8"/>
<dbReference type="GO" id="GO:0005634">
    <property type="term" value="C:nucleus"/>
    <property type="evidence" value="ECO:0007669"/>
    <property type="project" value="UniProtKB-SubCell"/>
</dbReference>
<keyword evidence="6" id="KW-0539">Nucleus</keyword>
<dbReference type="Gene3D" id="3.30.160.60">
    <property type="entry name" value="Classic Zinc Finger"/>
    <property type="match status" value="4"/>
</dbReference>
<accession>A0A2R5LME8</accession>
<evidence type="ECO:0000256" key="6">
    <source>
        <dbReference type="ARBA" id="ARBA00023242"/>
    </source>
</evidence>
<evidence type="ECO:0000256" key="5">
    <source>
        <dbReference type="ARBA" id="ARBA00022833"/>
    </source>
</evidence>
<evidence type="ECO:0000256" key="2">
    <source>
        <dbReference type="ARBA" id="ARBA00022723"/>
    </source>
</evidence>
<sequence length="403" mass="45101">MEADGDTLNSNEGETITSELHENDSANNESSNPAPAEETRQDNRSYECDVCFMKFTQFANMRRHKLSHSGIRPFECRLCSRRFFRKDHLVEHTVRKHSKQRPLRCPFCAKTFPTVPLLKCHLSNNHSSGYNPKENICSICGFVATTPGGAKIHYMTYHVRRALRPTSPPPMRLSALLGHYPSQQPEMTIGTLGGDTYCPPVAGTASEIQHEYQEISPRITNVRTQQDESKENEDEGMVVVKTEIHSSEAEKEGDEEDTASSNKNGEELTTGAWPLPSQEHSLLSVSTSQWNSTAIHGNDLGIVISPPPQASGAFGVHPGEEKLDEKQRSTPETSTADGDSGVDMRCPTAFACHYCDVVFYDRTLYLLHRGMHSLHRPWRCNLCGHLCKHRYDFASHIIAHSHA</sequence>
<dbReference type="InterPro" id="IPR013087">
    <property type="entry name" value="Znf_C2H2_type"/>
</dbReference>
<keyword evidence="3" id="KW-0677">Repeat</keyword>
<evidence type="ECO:0000256" key="1">
    <source>
        <dbReference type="ARBA" id="ARBA00004123"/>
    </source>
</evidence>
<dbReference type="GO" id="GO:0003677">
    <property type="term" value="F:DNA binding"/>
    <property type="evidence" value="ECO:0007669"/>
    <property type="project" value="UniProtKB-KW"/>
</dbReference>
<feature type="compositionally biased region" description="Polar residues" evidence="8">
    <location>
        <begin position="7"/>
        <end position="18"/>
    </location>
</feature>
<evidence type="ECO:0000256" key="7">
    <source>
        <dbReference type="PROSITE-ProRule" id="PRU00042"/>
    </source>
</evidence>
<proteinExistence type="predicted"/>
<dbReference type="SUPFAM" id="SSF57667">
    <property type="entry name" value="beta-beta-alpha zinc fingers"/>
    <property type="match status" value="3"/>
</dbReference>
<evidence type="ECO:0000259" key="9">
    <source>
        <dbReference type="PROSITE" id="PS50157"/>
    </source>
</evidence>
<evidence type="ECO:0000256" key="3">
    <source>
        <dbReference type="ARBA" id="ARBA00022737"/>
    </source>
</evidence>
<dbReference type="PANTHER" id="PTHR24394">
    <property type="entry name" value="ZINC FINGER PROTEIN"/>
    <property type="match status" value="1"/>
</dbReference>
<feature type="domain" description="C2H2-type" evidence="9">
    <location>
        <begin position="74"/>
        <end position="102"/>
    </location>
</feature>
<feature type="region of interest" description="Disordered" evidence="8">
    <location>
        <begin position="1"/>
        <end position="41"/>
    </location>
</feature>
<keyword evidence="10" id="KW-0371">Homeobox</keyword>
<dbReference type="SMART" id="SM00355">
    <property type="entry name" value="ZnF_C2H2"/>
    <property type="match status" value="6"/>
</dbReference>
<dbReference type="PANTHER" id="PTHR24394:SF29">
    <property type="entry name" value="MYONEURIN"/>
    <property type="match status" value="1"/>
</dbReference>
<dbReference type="PROSITE" id="PS00028">
    <property type="entry name" value="ZINC_FINGER_C2H2_1"/>
    <property type="match status" value="5"/>
</dbReference>
<keyword evidence="10" id="KW-0238">DNA-binding</keyword>
<evidence type="ECO:0000313" key="10">
    <source>
        <dbReference type="EMBL" id="MBY10692.1"/>
    </source>
</evidence>
<dbReference type="InterPro" id="IPR036236">
    <property type="entry name" value="Znf_C2H2_sf"/>
</dbReference>
<dbReference type="PROSITE" id="PS50157">
    <property type="entry name" value="ZINC_FINGER_C2H2_2"/>
    <property type="match status" value="3"/>
</dbReference>
<evidence type="ECO:0000256" key="4">
    <source>
        <dbReference type="ARBA" id="ARBA00022771"/>
    </source>
</evidence>
<name>A0A2R5LME8_9ACAR</name>
<dbReference type="GO" id="GO:0008270">
    <property type="term" value="F:zinc ion binding"/>
    <property type="evidence" value="ECO:0007669"/>
    <property type="project" value="UniProtKB-KW"/>
</dbReference>
<comment type="subcellular location">
    <subcellularLocation>
        <location evidence="1">Nucleus</location>
    </subcellularLocation>
</comment>